<keyword evidence="28" id="KW-1185">Reference proteome</keyword>
<evidence type="ECO:0000256" key="16">
    <source>
        <dbReference type="ARBA" id="ARBA00022840"/>
    </source>
</evidence>
<keyword evidence="17" id="KW-1133">Transmembrane helix</keyword>
<keyword evidence="16 23" id="KW-0067">ATP-binding</keyword>
<dbReference type="InterPro" id="IPR000719">
    <property type="entry name" value="Prot_kinase_dom"/>
</dbReference>
<dbReference type="GO" id="GO:0015074">
    <property type="term" value="P:DNA integration"/>
    <property type="evidence" value="ECO:0007669"/>
    <property type="project" value="InterPro"/>
</dbReference>
<dbReference type="PROSITE" id="PS00107">
    <property type="entry name" value="PROTEIN_KINASE_ATP"/>
    <property type="match status" value="1"/>
</dbReference>
<dbReference type="SUPFAM" id="SSF56112">
    <property type="entry name" value="Protein kinase-like (PK-like)"/>
    <property type="match status" value="1"/>
</dbReference>
<dbReference type="Gene3D" id="1.10.510.10">
    <property type="entry name" value="Transferase(Phosphotransferase) domain 1"/>
    <property type="match status" value="1"/>
</dbReference>
<dbReference type="GO" id="GO:0005524">
    <property type="term" value="F:ATP binding"/>
    <property type="evidence" value="ECO:0007669"/>
    <property type="project" value="UniProtKB-UniRule"/>
</dbReference>
<evidence type="ECO:0000256" key="2">
    <source>
        <dbReference type="ARBA" id="ARBA00004479"/>
    </source>
</evidence>
<keyword evidence="10" id="KW-0812">Transmembrane</keyword>
<dbReference type="Pfam" id="PF00069">
    <property type="entry name" value="Pkinase"/>
    <property type="match status" value="1"/>
</dbReference>
<comment type="similarity">
    <text evidence="3">Belongs to the protein kinase superfamily. Ser/Thr protein kinase family.</text>
</comment>
<evidence type="ECO:0000313" key="28">
    <source>
        <dbReference type="Proteomes" id="UP001054252"/>
    </source>
</evidence>
<evidence type="ECO:0000256" key="17">
    <source>
        <dbReference type="ARBA" id="ARBA00022989"/>
    </source>
</evidence>
<evidence type="ECO:0000313" key="27">
    <source>
        <dbReference type="EMBL" id="GKV21214.1"/>
    </source>
</evidence>
<evidence type="ECO:0000256" key="1">
    <source>
        <dbReference type="ARBA" id="ARBA00004162"/>
    </source>
</evidence>
<dbReference type="InterPro" id="IPR043502">
    <property type="entry name" value="DNA/RNA_pol_sf"/>
</dbReference>
<comment type="caution">
    <text evidence="27">The sequence shown here is derived from an EMBL/GenBank/DDBJ whole genome shotgun (WGS) entry which is preliminary data.</text>
</comment>
<keyword evidence="20" id="KW-0325">Glycoprotein</keyword>
<dbReference type="Pfam" id="PF08263">
    <property type="entry name" value="LRRNT_2"/>
    <property type="match status" value="1"/>
</dbReference>
<keyword evidence="18" id="KW-0472">Membrane</keyword>
<dbReference type="FunFam" id="3.80.10.10:FF:000233">
    <property type="entry name" value="Leucine-rich repeat receptor-like protein kinase TDR"/>
    <property type="match status" value="1"/>
</dbReference>
<evidence type="ECO:0000256" key="21">
    <source>
        <dbReference type="ARBA" id="ARBA00047899"/>
    </source>
</evidence>
<dbReference type="EC" id="2.7.11.1" evidence="4"/>
<evidence type="ECO:0000256" key="12">
    <source>
        <dbReference type="ARBA" id="ARBA00022737"/>
    </source>
</evidence>
<keyword evidence="14" id="KW-0645">Protease</keyword>
<dbReference type="Gene3D" id="3.30.200.20">
    <property type="entry name" value="Phosphorylase Kinase, domain 1"/>
    <property type="match status" value="1"/>
</dbReference>
<dbReference type="CDD" id="cd09272">
    <property type="entry name" value="RNase_HI_RT_Ty1"/>
    <property type="match status" value="1"/>
</dbReference>
<dbReference type="InterPro" id="IPR057670">
    <property type="entry name" value="SH3_retrovirus"/>
</dbReference>
<dbReference type="GO" id="GO:0005886">
    <property type="term" value="C:plasma membrane"/>
    <property type="evidence" value="ECO:0007669"/>
    <property type="project" value="UniProtKB-SubCell"/>
</dbReference>
<organism evidence="27 28">
    <name type="scientific">Rubroshorea leprosula</name>
    <dbReference type="NCBI Taxonomy" id="152421"/>
    <lineage>
        <taxon>Eukaryota</taxon>
        <taxon>Viridiplantae</taxon>
        <taxon>Streptophyta</taxon>
        <taxon>Embryophyta</taxon>
        <taxon>Tracheophyta</taxon>
        <taxon>Spermatophyta</taxon>
        <taxon>Magnoliopsida</taxon>
        <taxon>eudicotyledons</taxon>
        <taxon>Gunneridae</taxon>
        <taxon>Pentapetalae</taxon>
        <taxon>rosids</taxon>
        <taxon>malvids</taxon>
        <taxon>Malvales</taxon>
        <taxon>Dipterocarpaceae</taxon>
        <taxon>Rubroshorea</taxon>
    </lineage>
</organism>
<dbReference type="Gene3D" id="3.80.10.10">
    <property type="entry name" value="Ribonuclease Inhibitor"/>
    <property type="match status" value="4"/>
</dbReference>
<dbReference type="SUPFAM" id="SSF52047">
    <property type="entry name" value="RNI-like"/>
    <property type="match status" value="2"/>
</dbReference>
<evidence type="ECO:0000256" key="20">
    <source>
        <dbReference type="ARBA" id="ARBA00023180"/>
    </source>
</evidence>
<dbReference type="PROSITE" id="PS50994">
    <property type="entry name" value="INTEGRASE"/>
    <property type="match status" value="1"/>
</dbReference>
<protein>
    <recommendedName>
        <fullName evidence="4">non-specific serine/threonine protein kinase</fullName>
        <ecNumber evidence="4">2.7.11.1</ecNumber>
    </recommendedName>
</protein>
<dbReference type="Pfam" id="PF25597">
    <property type="entry name" value="SH3_retrovirus"/>
    <property type="match status" value="1"/>
</dbReference>
<dbReference type="SUPFAM" id="SSF52058">
    <property type="entry name" value="L domain-like"/>
    <property type="match status" value="1"/>
</dbReference>
<evidence type="ECO:0000259" key="25">
    <source>
        <dbReference type="PROSITE" id="PS50011"/>
    </source>
</evidence>
<dbReference type="InterPro" id="IPR054722">
    <property type="entry name" value="PolX-like_BBD"/>
</dbReference>
<keyword evidence="12" id="KW-0677">Repeat</keyword>
<evidence type="ECO:0000256" key="18">
    <source>
        <dbReference type="ARBA" id="ARBA00023136"/>
    </source>
</evidence>
<dbReference type="InterPro" id="IPR036397">
    <property type="entry name" value="RNaseH_sf"/>
</dbReference>
<dbReference type="PANTHER" id="PTHR27008:SF596">
    <property type="entry name" value="OS02G0215500 PROTEIN"/>
    <property type="match status" value="1"/>
</dbReference>
<keyword evidence="19" id="KW-0675">Receptor</keyword>
<dbReference type="InterPro" id="IPR008271">
    <property type="entry name" value="Ser/Thr_kinase_AS"/>
</dbReference>
<keyword evidence="9" id="KW-0808">Transferase</keyword>
<dbReference type="PANTHER" id="PTHR27008">
    <property type="entry name" value="OS04G0122200 PROTEIN"/>
    <property type="match status" value="1"/>
</dbReference>
<dbReference type="InterPro" id="IPR032675">
    <property type="entry name" value="LRR_dom_sf"/>
</dbReference>
<dbReference type="EMBL" id="BPVZ01000056">
    <property type="protein sequence ID" value="GKV21214.1"/>
    <property type="molecule type" value="Genomic_DNA"/>
</dbReference>
<keyword evidence="13 23" id="KW-0547">Nucleotide-binding</keyword>
<dbReference type="SUPFAM" id="SSF56672">
    <property type="entry name" value="DNA/RNA polymerases"/>
    <property type="match status" value="1"/>
</dbReference>
<evidence type="ECO:0000256" key="8">
    <source>
        <dbReference type="ARBA" id="ARBA00022614"/>
    </source>
</evidence>
<dbReference type="GO" id="GO:0004674">
    <property type="term" value="F:protein serine/threonine kinase activity"/>
    <property type="evidence" value="ECO:0007669"/>
    <property type="project" value="UniProtKB-KW"/>
</dbReference>
<evidence type="ECO:0000256" key="9">
    <source>
        <dbReference type="ARBA" id="ARBA00022679"/>
    </source>
</evidence>
<dbReference type="Gene3D" id="3.30.420.10">
    <property type="entry name" value="Ribonuclease H-like superfamily/Ribonuclease H"/>
    <property type="match status" value="1"/>
</dbReference>
<dbReference type="InterPro" id="IPR013103">
    <property type="entry name" value="RVT_2"/>
</dbReference>
<dbReference type="InterPro" id="IPR051809">
    <property type="entry name" value="Plant_receptor-like_S/T_kinase"/>
</dbReference>
<feature type="binding site" evidence="23">
    <location>
        <position position="1819"/>
    </location>
    <ligand>
        <name>ATP</name>
        <dbReference type="ChEBI" id="CHEBI:30616"/>
    </ligand>
</feature>
<dbReference type="Pfam" id="PF07727">
    <property type="entry name" value="RVT_2"/>
    <property type="match status" value="1"/>
</dbReference>
<sequence>MSYYTTSFKAMLPLLLSIFCLQTLINATSTFPGNKTDHMALIALKSKISYDSLGIFKSWNDSIHFCQWEGITCSRRRDRVTILDLESRGLVGSLSPFVGNLSFLQEIRLSNNNFNGDIPPEIGRLLRLHVLNLSYNSFEGKIPPNLSHCSNLHFLNIDYNSLVGKLPVELASMFKLIDLSIHHNHFTGGIPPFIGNLTSLVTLYSAENNFGGSIADALGRLRSLRCLRLGANNLSGKIPPSIYNLSMLSNFSISFNQLEGNLPWDIGLTLPHLEWFQITENHFSGQIPITLSNSSKLKIAEMQMNNFTGKVIVPFGHLQHLQKLALFSNHLGSGEADEMNFITSLVNCSKLKYLNLFYNQLQGRLPESIANLSNQLGKLHFGSNNLFGDIPSGLGNLVSLSKLFLFDNQFIGKVPKEIGQLEQLYSMDLGGNKLSGEIPYSFGNLTLLSILGLEDNNLNGSIPPSLGNCQKLEQLNLFQNDLSGFIPKELFNISSLSIGLDLSHNHLVGSLPLEVGQLRNLDALDVSDNVLSGEIPNSLSGCTNLEVLHLDRNHFQGQNYSAWFVKMKAYLRAFDLWDFVENDREPATLPENPTLNQIKRHIEESTKRYKALTCIHGSVLDEIFNRIITCETAKEAWDTIKEEFQGDQKTKEIQINNLRWEFEVLRMKETETVKEYSNRVMKTVNQIRVLGGELREKRVVEKVLVSLPEKFEHNISSLPRVQCRKCKKFGHVERVCKQQANRVQQAKVAEIVDEDEEKLFMASKVEKNRVATVNGDLWLIDNGCTNHMTPNLSIFKSIDKSYSSKVRLGNGDLVQVKGKGVVFKAVVENEIGKSVKVLRTNNGGEYASLQFEDFLKSHGIKHQLTIPYNPQQNGVCERKNRSVMNMARCLLFEKNLPRKFWAEAVNTSVYLLNRVQTKALDRKTPYEAKRDKLDRRAEVGIFIGYNSELKGYRVFNVKTGKIEVSRDVNFNEAATWNWENSEVISSETSLEDETNEDYAVRGTRSLVDIYARCNVSVVEPPNFYEAVKSEPDGFVKNGTENKVYLLKKALYGLKQALRAWYSRIDEYLLKLGFVKSLTEVTLYVKEEGADLLIVTIYVDDFLITGSNEKLIQQFKVEMKKEFEMNDLGKMSYFLGMEISHTSQGIFICQKKYANEILNQFVMVNCKTVNTPMVPCEKLRSDDGAAKIDAGVYRSLIGRLLYLSATRPNIMHSVSLLSRFMHSPSEIHFKAAKRILRYVKGTTDFGVLYKRVISWSSKKQDSVAKSIAEAEYIAASLAADQAMWFRKLMNDLKQPQIHPTELFCDNFSAVAIVKNPILHGRTKHIKIKYHSIREMVNEGEVQVLHCDSDDHIADIFTKGLHKFIFETLRDKLGMSSISVKEDNELEGNLPWDIGLTLPHLTAFSMWTNNFSGQIPVTFSNASKLDILQLQANKFSGKVTVPFGHLQHLRVLLLTDNYLGTGDADEMNFLTSLVNCSKLQVLALDINQFHGRLPKSIANLSSQLSFLFFSENNLFGGIPPGLGNLVSLNALRLHENQFTGKVPKDIGQLGQLQILFLYRNNLSGEIPDSFGNLTLLSVLNLEQNKLNGSIPSSLGNCQKLLRLELSQNDLSGSIPKELFNISTLTIRLNLSSNHLVGSLALEVGQLRNLGALDVSDNMLIGEIPNSLSGCTSLEILHLDRNHFGGSIPESLSSLRGIRELDLSVNNLTGKIPQSMANLALEYLNLSFNNLEGDIPTKGIFKNASAVFVEGNKNLCGGIPELRKNKDQSSRFSLKEPLRQLSYQILLKATDGFSSTNLLGKGSFGSVYKGVLEEDGAHVAVKVLDLMYRGASKSFMAECEALKNIRHRNLVKIITSCSSIDFQGNDFKALVYELIPNGSLDNWLHAPAQETNNGQSRVQSLSLLQRISIAIDVASALDYLHYHCGKTIVHCDLKPSNVLLDNDMTAHVGDFGLAKFISSESKMSNQSSSVGVRGTIGYAAPEYGMGSEVSIHGDIYSYGILVLQMMTGKKPTDNLFEGGFNLHHYARMTSPDQIVEIVDPKLVEEAEATIVNRQRSRFNIIMDCLVSMIRIGVACSVESPQDRMLTSTVLKELHLIKNNLQRSRGNN</sequence>
<dbReference type="InterPro" id="IPR055414">
    <property type="entry name" value="LRR_R13L4/SHOC2-like"/>
</dbReference>
<gene>
    <name evidence="27" type="ORF">SLEP1_g31211</name>
</gene>
<dbReference type="PROSITE" id="PS00108">
    <property type="entry name" value="PROTEIN_KINASE_ST"/>
    <property type="match status" value="1"/>
</dbReference>
<comment type="catalytic activity">
    <reaction evidence="21">
        <text>L-threonyl-[protein] + ATP = O-phospho-L-threonyl-[protein] + ADP + H(+)</text>
        <dbReference type="Rhea" id="RHEA:46608"/>
        <dbReference type="Rhea" id="RHEA-COMP:11060"/>
        <dbReference type="Rhea" id="RHEA-COMP:11605"/>
        <dbReference type="ChEBI" id="CHEBI:15378"/>
        <dbReference type="ChEBI" id="CHEBI:30013"/>
        <dbReference type="ChEBI" id="CHEBI:30616"/>
        <dbReference type="ChEBI" id="CHEBI:61977"/>
        <dbReference type="ChEBI" id="CHEBI:456216"/>
        <dbReference type="EC" id="2.7.11.1"/>
    </reaction>
</comment>
<dbReference type="InterPro" id="IPR017441">
    <property type="entry name" value="Protein_kinase_ATP_BS"/>
</dbReference>
<dbReference type="InterPro" id="IPR003591">
    <property type="entry name" value="Leu-rich_rpt_typical-subtyp"/>
</dbReference>
<proteinExistence type="inferred from homology"/>
<evidence type="ECO:0000256" key="10">
    <source>
        <dbReference type="ARBA" id="ARBA00022692"/>
    </source>
</evidence>
<dbReference type="Pfam" id="PF23598">
    <property type="entry name" value="LRR_14"/>
    <property type="match status" value="2"/>
</dbReference>
<evidence type="ECO:0000256" key="7">
    <source>
        <dbReference type="ARBA" id="ARBA00022553"/>
    </source>
</evidence>
<reference evidence="27 28" key="1">
    <citation type="journal article" date="2021" name="Commun. Biol.">
        <title>The genome of Shorea leprosula (Dipterocarpaceae) highlights the ecological relevance of drought in aseasonal tropical rainforests.</title>
        <authorList>
            <person name="Ng K.K.S."/>
            <person name="Kobayashi M.J."/>
            <person name="Fawcett J.A."/>
            <person name="Hatakeyama M."/>
            <person name="Paape T."/>
            <person name="Ng C.H."/>
            <person name="Ang C.C."/>
            <person name="Tnah L.H."/>
            <person name="Lee C.T."/>
            <person name="Nishiyama T."/>
            <person name="Sese J."/>
            <person name="O'Brien M.J."/>
            <person name="Copetti D."/>
            <person name="Mohd Noor M.I."/>
            <person name="Ong R.C."/>
            <person name="Putra M."/>
            <person name="Sireger I.Z."/>
            <person name="Indrioko S."/>
            <person name="Kosugi Y."/>
            <person name="Izuno A."/>
            <person name="Isagi Y."/>
            <person name="Lee S.L."/>
            <person name="Shimizu K.K."/>
        </authorList>
    </citation>
    <scope>NUCLEOTIDE SEQUENCE [LARGE SCALE GENOMIC DNA]</scope>
    <source>
        <strain evidence="27">214</strain>
    </source>
</reference>
<dbReference type="FunFam" id="1.10.510.10:FF:000358">
    <property type="entry name" value="Putative leucine-rich repeat receptor-like serine/threonine-protein kinase"/>
    <property type="match status" value="1"/>
</dbReference>
<comment type="catalytic activity">
    <reaction evidence="22">
        <text>L-seryl-[protein] + ATP = O-phospho-L-seryl-[protein] + ADP + H(+)</text>
        <dbReference type="Rhea" id="RHEA:17989"/>
        <dbReference type="Rhea" id="RHEA-COMP:9863"/>
        <dbReference type="Rhea" id="RHEA-COMP:11604"/>
        <dbReference type="ChEBI" id="CHEBI:15378"/>
        <dbReference type="ChEBI" id="CHEBI:29999"/>
        <dbReference type="ChEBI" id="CHEBI:30616"/>
        <dbReference type="ChEBI" id="CHEBI:83421"/>
        <dbReference type="ChEBI" id="CHEBI:456216"/>
        <dbReference type="EC" id="2.7.11.1"/>
    </reaction>
</comment>
<keyword evidence="14" id="KW-0378">Hydrolase</keyword>
<comment type="subcellular location">
    <subcellularLocation>
        <location evidence="1">Cell membrane</location>
        <topology evidence="1">Single-pass membrane protein</topology>
    </subcellularLocation>
    <subcellularLocation>
        <location evidence="2">Membrane</location>
        <topology evidence="2">Single-pass type I membrane protein</topology>
    </subcellularLocation>
</comment>
<keyword evidence="5" id="KW-1003">Cell membrane</keyword>
<dbReference type="InterPro" id="IPR001611">
    <property type="entry name" value="Leu-rich_rpt"/>
</dbReference>
<dbReference type="InterPro" id="IPR013210">
    <property type="entry name" value="LRR_N_plant-typ"/>
</dbReference>
<evidence type="ECO:0000256" key="15">
    <source>
        <dbReference type="ARBA" id="ARBA00022777"/>
    </source>
</evidence>
<name>A0AAV5K2P6_9ROSI</name>
<feature type="domain" description="Protein kinase" evidence="25">
    <location>
        <begin position="1790"/>
        <end position="2092"/>
    </location>
</feature>
<evidence type="ECO:0000256" key="14">
    <source>
        <dbReference type="ARBA" id="ARBA00022750"/>
    </source>
</evidence>
<dbReference type="FunFam" id="3.80.10.10:FF:000288">
    <property type="entry name" value="LRR receptor-like serine/threonine-protein kinase EFR"/>
    <property type="match status" value="1"/>
</dbReference>
<feature type="domain" description="Integrase catalytic" evidence="26">
    <location>
        <begin position="770"/>
        <end position="933"/>
    </location>
</feature>
<keyword evidence="11 24" id="KW-0732">Signal</keyword>
<dbReference type="PROSITE" id="PS50011">
    <property type="entry name" value="PROTEIN_KINASE_DOM"/>
    <property type="match status" value="1"/>
</dbReference>
<dbReference type="InterPro" id="IPR011009">
    <property type="entry name" value="Kinase-like_dom_sf"/>
</dbReference>
<dbReference type="Pfam" id="PF00560">
    <property type="entry name" value="LRR_1"/>
    <property type="match status" value="2"/>
</dbReference>
<dbReference type="FunFam" id="3.80.10.10:FF:000095">
    <property type="entry name" value="LRR receptor-like serine/threonine-protein kinase GSO1"/>
    <property type="match status" value="1"/>
</dbReference>
<evidence type="ECO:0000256" key="13">
    <source>
        <dbReference type="ARBA" id="ARBA00022741"/>
    </source>
</evidence>
<dbReference type="GO" id="GO:0004190">
    <property type="term" value="F:aspartic-type endopeptidase activity"/>
    <property type="evidence" value="ECO:0007669"/>
    <property type="project" value="UniProtKB-KW"/>
</dbReference>
<dbReference type="SMART" id="SM00369">
    <property type="entry name" value="LRR_TYP"/>
    <property type="match status" value="10"/>
</dbReference>
<evidence type="ECO:0000256" key="24">
    <source>
        <dbReference type="SAM" id="SignalP"/>
    </source>
</evidence>
<evidence type="ECO:0000259" key="26">
    <source>
        <dbReference type="PROSITE" id="PS50994"/>
    </source>
</evidence>
<dbReference type="SMART" id="SM00220">
    <property type="entry name" value="S_TKc"/>
    <property type="match status" value="1"/>
</dbReference>
<keyword evidence="8" id="KW-0433">Leucine-rich repeat</keyword>
<dbReference type="FunFam" id="3.30.200.20:FF:000432">
    <property type="entry name" value="LRR receptor-like serine/threonine-protein kinase EFR"/>
    <property type="match status" value="1"/>
</dbReference>
<keyword evidence="15" id="KW-0418">Kinase</keyword>
<dbReference type="Pfam" id="PF22936">
    <property type="entry name" value="Pol_BBD"/>
    <property type="match status" value="1"/>
</dbReference>
<evidence type="ECO:0000256" key="11">
    <source>
        <dbReference type="ARBA" id="ARBA00022729"/>
    </source>
</evidence>
<dbReference type="SUPFAM" id="SSF53098">
    <property type="entry name" value="Ribonuclease H-like"/>
    <property type="match status" value="1"/>
</dbReference>
<evidence type="ECO:0000256" key="22">
    <source>
        <dbReference type="ARBA" id="ARBA00048679"/>
    </source>
</evidence>
<dbReference type="Proteomes" id="UP001054252">
    <property type="component" value="Unassembled WGS sequence"/>
</dbReference>
<evidence type="ECO:0000256" key="5">
    <source>
        <dbReference type="ARBA" id="ARBA00022475"/>
    </source>
</evidence>
<evidence type="ECO:0000256" key="23">
    <source>
        <dbReference type="PROSITE-ProRule" id="PRU10141"/>
    </source>
</evidence>
<dbReference type="GO" id="GO:0003676">
    <property type="term" value="F:nucleic acid binding"/>
    <property type="evidence" value="ECO:0007669"/>
    <property type="project" value="InterPro"/>
</dbReference>
<accession>A0AAV5K2P6</accession>
<keyword evidence="14" id="KW-0064">Aspartyl protease</keyword>
<dbReference type="GO" id="GO:0009791">
    <property type="term" value="P:post-embryonic development"/>
    <property type="evidence" value="ECO:0007669"/>
    <property type="project" value="UniProtKB-ARBA"/>
</dbReference>
<dbReference type="InterPro" id="IPR001584">
    <property type="entry name" value="Integrase_cat-core"/>
</dbReference>
<keyword evidence="7" id="KW-0597">Phosphoprotein</keyword>
<feature type="signal peptide" evidence="24">
    <location>
        <begin position="1"/>
        <end position="27"/>
    </location>
</feature>
<feature type="chain" id="PRO_5043876351" description="non-specific serine/threonine protein kinase" evidence="24">
    <location>
        <begin position="28"/>
        <end position="2104"/>
    </location>
</feature>
<dbReference type="Pfam" id="PF14223">
    <property type="entry name" value="Retrotran_gag_2"/>
    <property type="match status" value="1"/>
</dbReference>
<evidence type="ECO:0000256" key="3">
    <source>
        <dbReference type="ARBA" id="ARBA00008684"/>
    </source>
</evidence>
<keyword evidence="6" id="KW-0723">Serine/threonine-protein kinase</keyword>
<evidence type="ECO:0000256" key="19">
    <source>
        <dbReference type="ARBA" id="ARBA00023170"/>
    </source>
</evidence>
<dbReference type="InterPro" id="IPR012337">
    <property type="entry name" value="RNaseH-like_sf"/>
</dbReference>
<evidence type="ECO:0000256" key="6">
    <source>
        <dbReference type="ARBA" id="ARBA00022527"/>
    </source>
</evidence>
<evidence type="ECO:0000256" key="4">
    <source>
        <dbReference type="ARBA" id="ARBA00012513"/>
    </source>
</evidence>